<dbReference type="STRING" id="1434232.MAIT1_02040"/>
<dbReference type="SUPFAM" id="SSF53474">
    <property type="entry name" value="alpha/beta-Hydrolases"/>
    <property type="match status" value="1"/>
</dbReference>
<sequence>MTLRLLGFIAAVTLWFATPLPAQAADDAKASNAPAPDMTAPNRPVAILVDGYGDCCAHEMHELIDGLKAAGVEFPAVALRGLSGRAYTDYSAPWNALTARDQGFKVTLNPNDYIAKPLQSGMDAFTSLLNMQNIQAVLNGDMNAVMGQMRKGSDERFLRETSQYLFNLPPERRVILIGHSFGGDSVAKLLSLTGRPILFAAVLDPVGGAGLRSAITGRGVPGNVRYFYNRWQTQEAFPFDYASDGAFTPCGAQQCDQRSVGAVHHDAVPRNTQQEMLAIIRDLLAGRTPNAKGQNAKSAKGGKDGLLQRGVDLLKLFGQ</sequence>
<feature type="chain" id="PRO_5012079014" evidence="1">
    <location>
        <begin position="25"/>
        <end position="319"/>
    </location>
</feature>
<dbReference type="RefSeq" id="WP_085444470.1">
    <property type="nucleotide sequence ID" value="NZ_LVJN01000020.1"/>
</dbReference>
<feature type="signal peptide" evidence="1">
    <location>
        <begin position="1"/>
        <end position="24"/>
    </location>
</feature>
<keyword evidence="1" id="KW-0732">Signal</keyword>
<dbReference type="InterPro" id="IPR029058">
    <property type="entry name" value="AB_hydrolase_fold"/>
</dbReference>
<dbReference type="Gene3D" id="3.40.50.1820">
    <property type="entry name" value="alpha/beta hydrolase"/>
    <property type="match status" value="1"/>
</dbReference>
<comment type="caution">
    <text evidence="2">The sequence shown here is derived from an EMBL/GenBank/DDBJ whole genome shotgun (WGS) entry which is preliminary data.</text>
</comment>
<gene>
    <name evidence="2" type="ORF">MAIT1_02040</name>
</gene>
<dbReference type="Proteomes" id="UP000194003">
    <property type="component" value="Unassembled WGS sequence"/>
</dbReference>
<evidence type="ECO:0000313" key="3">
    <source>
        <dbReference type="Proteomes" id="UP000194003"/>
    </source>
</evidence>
<accession>A0A1Y2K1U2</accession>
<dbReference type="EMBL" id="LVJN01000020">
    <property type="protein sequence ID" value="OSM01973.1"/>
    <property type="molecule type" value="Genomic_DNA"/>
</dbReference>
<name>A0A1Y2K1U2_9PROT</name>
<proteinExistence type="predicted"/>
<dbReference type="OrthoDB" id="7271144at2"/>
<organism evidence="2 3">
    <name type="scientific">Magnetofaba australis IT-1</name>
    <dbReference type="NCBI Taxonomy" id="1434232"/>
    <lineage>
        <taxon>Bacteria</taxon>
        <taxon>Pseudomonadati</taxon>
        <taxon>Pseudomonadota</taxon>
        <taxon>Magnetococcia</taxon>
        <taxon>Magnetococcales</taxon>
        <taxon>Magnetococcaceae</taxon>
        <taxon>Magnetofaba</taxon>
    </lineage>
</organism>
<evidence type="ECO:0000256" key="1">
    <source>
        <dbReference type="SAM" id="SignalP"/>
    </source>
</evidence>
<protein>
    <submittedName>
        <fullName evidence="2">Uncharacterized protein</fullName>
    </submittedName>
</protein>
<keyword evidence="3" id="KW-1185">Reference proteome</keyword>
<dbReference type="AlphaFoldDB" id="A0A1Y2K1U2"/>
<reference evidence="2 3" key="1">
    <citation type="journal article" date="2016" name="BMC Genomics">
        <title>Combined genomic and structural analyses of a cultured magnetotactic bacterium reveals its niche adaptation to a dynamic environment.</title>
        <authorList>
            <person name="Araujo A.C."/>
            <person name="Morillo V."/>
            <person name="Cypriano J."/>
            <person name="Teixeira L.C."/>
            <person name="Leao P."/>
            <person name="Lyra S."/>
            <person name="Almeida L.G."/>
            <person name="Bazylinski D.A."/>
            <person name="Vasconcellos A.T."/>
            <person name="Abreu F."/>
            <person name="Lins U."/>
        </authorList>
    </citation>
    <scope>NUCLEOTIDE SEQUENCE [LARGE SCALE GENOMIC DNA]</scope>
    <source>
        <strain evidence="2 3">IT-1</strain>
    </source>
</reference>
<evidence type="ECO:0000313" key="2">
    <source>
        <dbReference type="EMBL" id="OSM01973.1"/>
    </source>
</evidence>